<dbReference type="InterPro" id="IPR020843">
    <property type="entry name" value="ER"/>
</dbReference>
<reference evidence="4 5" key="1">
    <citation type="submission" date="2020-02" db="EMBL/GenBank/DDBJ databases">
        <title>Whole-genome analyses of novel actinobacteria.</title>
        <authorList>
            <person name="Sahin N."/>
        </authorList>
    </citation>
    <scope>NUCLEOTIDE SEQUENCE [LARGE SCALE GENOMIC DNA]</scope>
    <source>
        <strain evidence="4 5">KC13</strain>
    </source>
</reference>
<dbReference type="InterPro" id="IPR011032">
    <property type="entry name" value="GroES-like_sf"/>
</dbReference>
<dbReference type="SMART" id="SM00829">
    <property type="entry name" value="PKS_ER"/>
    <property type="match status" value="1"/>
</dbReference>
<dbReference type="Pfam" id="PF13602">
    <property type="entry name" value="ADH_zinc_N_2"/>
    <property type="match status" value="1"/>
</dbReference>
<dbReference type="PANTHER" id="PTHR48106">
    <property type="entry name" value="QUINONE OXIDOREDUCTASE PIG3-RELATED"/>
    <property type="match status" value="1"/>
</dbReference>
<dbReference type="Gene3D" id="3.90.180.10">
    <property type="entry name" value="Medium-chain alcohol dehydrogenases, catalytic domain"/>
    <property type="match status" value="1"/>
</dbReference>
<keyword evidence="5" id="KW-1185">Reference proteome</keyword>
<dbReference type="EMBL" id="JAALAA010000003">
    <property type="protein sequence ID" value="NGN92099.1"/>
    <property type="molecule type" value="Genomic_DNA"/>
</dbReference>
<sequence>MRAIRQHEFGGPEVLHLEEVPDPTPGPGQVRIRVEAAGVHRLDTSIRAADLPPTMPRPELPMTPGREVAGVVDELGEGVDEAWRGAKVVAHLGPGSSGGYAELAVADEKQLYRRPDGLASAEAVAAIGTGRTSAAVLEAAQITPDDVVVVTSAAGGMGAILLQGIRNAGARAIGLAGSEAKLEIARGFGAQTAIDYRTDGWLERLRAEEPRITVLLDGVGGDVPRQVYAHLENDGRMVRFSGDQDGYEGGAKIIDILGPWVQGRIKEFEQASLAAAADGSRKPYVGSAFPLAEAAEAHRALEARETTGKVVLLTGTRTG</sequence>
<gene>
    <name evidence="4" type="ORF">G5C66_05025</name>
</gene>
<proteinExistence type="predicted"/>
<dbReference type="InterPro" id="IPR013154">
    <property type="entry name" value="ADH-like_N"/>
</dbReference>
<dbReference type="Gene3D" id="3.40.50.720">
    <property type="entry name" value="NAD(P)-binding Rossmann-like Domain"/>
    <property type="match status" value="1"/>
</dbReference>
<comment type="caution">
    <text evidence="4">The sequence shown here is derived from an EMBL/GenBank/DDBJ whole genome shotgun (WGS) entry which is preliminary data.</text>
</comment>
<evidence type="ECO:0000256" key="1">
    <source>
        <dbReference type="ARBA" id="ARBA00022857"/>
    </source>
</evidence>
<evidence type="ECO:0000313" key="4">
    <source>
        <dbReference type="EMBL" id="NGN92099.1"/>
    </source>
</evidence>
<dbReference type="SUPFAM" id="SSF51735">
    <property type="entry name" value="NAD(P)-binding Rossmann-fold domains"/>
    <property type="match status" value="1"/>
</dbReference>
<name>A0A6M1R343_9ACTN</name>
<dbReference type="InterPro" id="IPR036291">
    <property type="entry name" value="NAD(P)-bd_dom_sf"/>
</dbReference>
<dbReference type="GO" id="GO:0016651">
    <property type="term" value="F:oxidoreductase activity, acting on NAD(P)H"/>
    <property type="evidence" value="ECO:0007669"/>
    <property type="project" value="TreeGrafter"/>
</dbReference>
<keyword evidence="1" id="KW-0521">NADP</keyword>
<organism evidence="4 5">
    <name type="scientific">Nocardioides turkmenicus</name>
    <dbReference type="NCBI Taxonomy" id="2711220"/>
    <lineage>
        <taxon>Bacteria</taxon>
        <taxon>Bacillati</taxon>
        <taxon>Actinomycetota</taxon>
        <taxon>Actinomycetes</taxon>
        <taxon>Propionibacteriales</taxon>
        <taxon>Nocardioidaceae</taxon>
        <taxon>Nocardioides</taxon>
    </lineage>
</organism>
<accession>A0A6M1R343</accession>
<dbReference type="AlphaFoldDB" id="A0A6M1R343"/>
<evidence type="ECO:0000259" key="3">
    <source>
        <dbReference type="SMART" id="SM00829"/>
    </source>
</evidence>
<dbReference type="RefSeq" id="WP_165109856.1">
    <property type="nucleotide sequence ID" value="NZ_JAALAA010000003.1"/>
</dbReference>
<feature type="domain" description="Enoyl reductase (ER)" evidence="3">
    <location>
        <begin position="10"/>
        <end position="312"/>
    </location>
</feature>
<dbReference type="Pfam" id="PF08240">
    <property type="entry name" value="ADH_N"/>
    <property type="match status" value="1"/>
</dbReference>
<dbReference type="SUPFAM" id="SSF50129">
    <property type="entry name" value="GroES-like"/>
    <property type="match status" value="1"/>
</dbReference>
<evidence type="ECO:0000256" key="2">
    <source>
        <dbReference type="ARBA" id="ARBA00023002"/>
    </source>
</evidence>
<keyword evidence="2" id="KW-0560">Oxidoreductase</keyword>
<evidence type="ECO:0000313" key="5">
    <source>
        <dbReference type="Proteomes" id="UP000483261"/>
    </source>
</evidence>
<dbReference type="Proteomes" id="UP000483261">
    <property type="component" value="Unassembled WGS sequence"/>
</dbReference>
<protein>
    <submittedName>
        <fullName evidence="4">Zinc-binding dehydrogenase</fullName>
    </submittedName>
</protein>
<dbReference type="GO" id="GO:0070402">
    <property type="term" value="F:NADPH binding"/>
    <property type="evidence" value="ECO:0007669"/>
    <property type="project" value="TreeGrafter"/>
</dbReference>